<evidence type="ECO:0000256" key="5">
    <source>
        <dbReference type="ARBA" id="ARBA00024029"/>
    </source>
</evidence>
<dbReference type="Gene3D" id="3.40.50.10310">
    <property type="entry name" value="Creatininase"/>
    <property type="match status" value="1"/>
</dbReference>
<sequence length="255" mass="28836">MNKMKIPNGLESDTMLTIHDTTRAFERAAPTIAVLPIGAVEQHGSHLPVGTDCLIAGHWAERLARELNAYLLPVIPITSSIEHRQARGTVYLKAATLGSIVQDVAESLQYDGFRQLIIVNGHGGNWILKPTVRQLNRDLDGLMTILIDTNVGIRRAHEVMEHTANDIHAGEHETSIMMHIHPELVGQVFEPTDRRFYPQDYLDYFDSTELTEDGYWGYPECATDDKGRRMMDIMVENALDVIRKLTLMRHNKTLK</sequence>
<proteinExistence type="inferred from homology"/>
<dbReference type="PANTHER" id="PTHR35005:SF1">
    <property type="entry name" value="2-AMINO-5-FORMYLAMINO-6-RIBOSYLAMINOPYRIMIDIN-4(3H)-ONE 5'-MONOPHOSPHATE DEFORMYLASE"/>
    <property type="match status" value="1"/>
</dbReference>
<keyword evidence="3" id="KW-0378">Hydrolase</keyword>
<protein>
    <submittedName>
        <fullName evidence="6">Creatininase family protein</fullName>
    </submittedName>
</protein>
<dbReference type="Proteomes" id="UP001589619">
    <property type="component" value="Unassembled WGS sequence"/>
</dbReference>
<name>A0ABV5W1N4_9BACL</name>
<dbReference type="InterPro" id="IPR024087">
    <property type="entry name" value="Creatininase-like_sf"/>
</dbReference>
<evidence type="ECO:0000313" key="6">
    <source>
        <dbReference type="EMBL" id="MFB9754487.1"/>
    </source>
</evidence>
<evidence type="ECO:0000256" key="4">
    <source>
        <dbReference type="ARBA" id="ARBA00022833"/>
    </source>
</evidence>
<dbReference type="InterPro" id="IPR003785">
    <property type="entry name" value="Creatininase/forma_Hydrolase"/>
</dbReference>
<reference evidence="6 7" key="1">
    <citation type="submission" date="2024-09" db="EMBL/GenBank/DDBJ databases">
        <authorList>
            <person name="Sun Q."/>
            <person name="Mori K."/>
        </authorList>
    </citation>
    <scope>NUCLEOTIDE SEQUENCE [LARGE SCALE GENOMIC DNA]</scope>
    <source>
        <strain evidence="6 7">JCM 12520</strain>
    </source>
</reference>
<dbReference type="SUPFAM" id="SSF102215">
    <property type="entry name" value="Creatininase"/>
    <property type="match status" value="1"/>
</dbReference>
<dbReference type="EMBL" id="JBHMAG010000015">
    <property type="protein sequence ID" value="MFB9754487.1"/>
    <property type="molecule type" value="Genomic_DNA"/>
</dbReference>
<comment type="caution">
    <text evidence="6">The sequence shown here is derived from an EMBL/GenBank/DDBJ whole genome shotgun (WGS) entry which is preliminary data.</text>
</comment>
<dbReference type="PANTHER" id="PTHR35005">
    <property type="entry name" value="3-DEHYDRO-SCYLLO-INOSOSE HYDROLASE"/>
    <property type="match status" value="1"/>
</dbReference>
<organism evidence="6 7">
    <name type="scientific">Paenibacillus hodogayensis</name>
    <dbReference type="NCBI Taxonomy" id="279208"/>
    <lineage>
        <taxon>Bacteria</taxon>
        <taxon>Bacillati</taxon>
        <taxon>Bacillota</taxon>
        <taxon>Bacilli</taxon>
        <taxon>Bacillales</taxon>
        <taxon>Paenibacillaceae</taxon>
        <taxon>Paenibacillus</taxon>
    </lineage>
</organism>
<keyword evidence="7" id="KW-1185">Reference proteome</keyword>
<accession>A0ABV5W1N4</accession>
<gene>
    <name evidence="6" type="ORF">ACFFNY_23200</name>
</gene>
<evidence type="ECO:0000256" key="2">
    <source>
        <dbReference type="ARBA" id="ARBA00022723"/>
    </source>
</evidence>
<keyword evidence="2" id="KW-0479">Metal-binding</keyword>
<evidence type="ECO:0000313" key="7">
    <source>
        <dbReference type="Proteomes" id="UP001589619"/>
    </source>
</evidence>
<dbReference type="RefSeq" id="WP_344916034.1">
    <property type="nucleotide sequence ID" value="NZ_BAAAYO010000018.1"/>
</dbReference>
<dbReference type="Pfam" id="PF02633">
    <property type="entry name" value="Creatininase"/>
    <property type="match status" value="1"/>
</dbReference>
<comment type="similarity">
    <text evidence="5">Belongs to the creatininase superfamily.</text>
</comment>
<evidence type="ECO:0000256" key="3">
    <source>
        <dbReference type="ARBA" id="ARBA00022801"/>
    </source>
</evidence>
<keyword evidence="4" id="KW-0862">Zinc</keyword>
<evidence type="ECO:0000256" key="1">
    <source>
        <dbReference type="ARBA" id="ARBA00001947"/>
    </source>
</evidence>
<comment type="cofactor">
    <cofactor evidence="1">
        <name>Zn(2+)</name>
        <dbReference type="ChEBI" id="CHEBI:29105"/>
    </cofactor>
</comment>